<dbReference type="GO" id="GO:0004497">
    <property type="term" value="F:monooxygenase activity"/>
    <property type="evidence" value="ECO:0007669"/>
    <property type="project" value="UniProtKB-KW"/>
</dbReference>
<feature type="domain" description="ABM" evidence="1">
    <location>
        <begin position="2"/>
        <end position="92"/>
    </location>
</feature>
<dbReference type="AlphaFoldDB" id="A0A142ESA5"/>
<dbReference type="KEGG" id="alm:AO498_16270"/>
<dbReference type="PROSITE" id="PS51725">
    <property type="entry name" value="ABM"/>
    <property type="match status" value="1"/>
</dbReference>
<evidence type="ECO:0000313" key="2">
    <source>
        <dbReference type="EMBL" id="AMQ58010.1"/>
    </source>
</evidence>
<keyword evidence="3" id="KW-1185">Reference proteome</keyword>
<evidence type="ECO:0000259" key="1">
    <source>
        <dbReference type="PROSITE" id="PS51725"/>
    </source>
</evidence>
<dbReference type="InterPro" id="IPR007138">
    <property type="entry name" value="ABM_dom"/>
</dbReference>
<dbReference type="OrthoDB" id="1120859at2"/>
<reference evidence="2 3" key="2">
    <citation type="journal article" date="2016" name="Genome Announc.">
        <title>Complete Genome Sequence of Algoriphagus sp. Strain M8-2, Isolated from a Brackish Lake.</title>
        <authorList>
            <person name="Muraguchi Y."/>
            <person name="Kushimoto K."/>
            <person name="Ohtsubo Y."/>
            <person name="Suzuki T."/>
            <person name="Dohra H."/>
            <person name="Kimbara K."/>
            <person name="Shintani M."/>
        </authorList>
    </citation>
    <scope>NUCLEOTIDE SEQUENCE [LARGE SCALE GENOMIC DNA]</scope>
    <source>
        <strain evidence="2 3">M8-2</strain>
    </source>
</reference>
<reference evidence="3" key="1">
    <citation type="submission" date="2015-09" db="EMBL/GenBank/DDBJ databases">
        <title>Complete sequence of Algoriphagus sp. M8-2.</title>
        <authorList>
            <person name="Shintani M."/>
        </authorList>
    </citation>
    <scope>NUCLEOTIDE SEQUENCE [LARGE SCALE GENOMIC DNA]</scope>
    <source>
        <strain evidence="3">M8-2</strain>
    </source>
</reference>
<dbReference type="SUPFAM" id="SSF54909">
    <property type="entry name" value="Dimeric alpha+beta barrel"/>
    <property type="match status" value="1"/>
</dbReference>
<name>A0A142ESA5_9BACT</name>
<dbReference type="RefSeq" id="WP_067549939.1">
    <property type="nucleotide sequence ID" value="NZ_CP012836.1"/>
</dbReference>
<accession>A0A142ESA5</accession>
<dbReference type="Proteomes" id="UP000073816">
    <property type="component" value="Chromosome"/>
</dbReference>
<keyword evidence="2" id="KW-0560">Oxidoreductase</keyword>
<evidence type="ECO:0000313" key="3">
    <source>
        <dbReference type="Proteomes" id="UP000073816"/>
    </source>
</evidence>
<dbReference type="InterPro" id="IPR011008">
    <property type="entry name" value="Dimeric_a/b-barrel"/>
</dbReference>
<dbReference type="EMBL" id="CP012836">
    <property type="protein sequence ID" value="AMQ58010.1"/>
    <property type="molecule type" value="Genomic_DNA"/>
</dbReference>
<keyword evidence="2" id="KW-0503">Monooxygenase</keyword>
<organism evidence="2 3">
    <name type="scientific">Algoriphagus sanaruensis</name>
    <dbReference type="NCBI Taxonomy" id="1727163"/>
    <lineage>
        <taxon>Bacteria</taxon>
        <taxon>Pseudomonadati</taxon>
        <taxon>Bacteroidota</taxon>
        <taxon>Cytophagia</taxon>
        <taxon>Cytophagales</taxon>
        <taxon>Cyclobacteriaceae</taxon>
        <taxon>Algoriphagus</taxon>
    </lineage>
</organism>
<dbReference type="PATRIC" id="fig|1727163.4.peg.3416"/>
<proteinExistence type="predicted"/>
<dbReference type="STRING" id="1727163.AO498_16270"/>
<dbReference type="Gene3D" id="3.30.70.100">
    <property type="match status" value="1"/>
</dbReference>
<sequence length="104" mass="12651">MLIRIVRMTFKPESIPAFLENFEQHKKMIRNFEGCQHLELWQDENQKNIFVTYSHWTDENTLNQYRDSELFKSVWSFTKALFSEKPIAFSTKKLQEVSRACWRE</sequence>
<gene>
    <name evidence="2" type="ORF">AO498_16270</name>
</gene>
<dbReference type="Pfam" id="PF03992">
    <property type="entry name" value="ABM"/>
    <property type="match status" value="1"/>
</dbReference>
<protein>
    <submittedName>
        <fullName evidence="2">Antibiotic biosynthesis monooxygenase</fullName>
    </submittedName>
</protein>